<name>A0A2K2DNP2_BRADI</name>
<organism evidence="2">
    <name type="scientific">Brachypodium distachyon</name>
    <name type="common">Purple false brome</name>
    <name type="synonym">Trachynia distachya</name>
    <dbReference type="NCBI Taxonomy" id="15368"/>
    <lineage>
        <taxon>Eukaryota</taxon>
        <taxon>Viridiplantae</taxon>
        <taxon>Streptophyta</taxon>
        <taxon>Embryophyta</taxon>
        <taxon>Tracheophyta</taxon>
        <taxon>Spermatophyta</taxon>
        <taxon>Magnoliopsida</taxon>
        <taxon>Liliopsida</taxon>
        <taxon>Poales</taxon>
        <taxon>Poaceae</taxon>
        <taxon>BOP clade</taxon>
        <taxon>Pooideae</taxon>
        <taxon>Stipodae</taxon>
        <taxon>Brachypodieae</taxon>
        <taxon>Brachypodium</taxon>
    </lineage>
</organism>
<evidence type="ECO:0000313" key="2">
    <source>
        <dbReference type="EMBL" id="PNT75896.1"/>
    </source>
</evidence>
<evidence type="ECO:0000313" key="4">
    <source>
        <dbReference type="Proteomes" id="UP000008810"/>
    </source>
</evidence>
<proteinExistence type="predicted"/>
<keyword evidence="4" id="KW-1185">Reference proteome</keyword>
<dbReference type="Gramene" id="PNT75896">
    <property type="protein sequence ID" value="PNT75896"/>
    <property type="gene ID" value="BRADI_1g40846v3"/>
</dbReference>
<reference evidence="2" key="2">
    <citation type="submission" date="2017-06" db="EMBL/GenBank/DDBJ databases">
        <title>WGS assembly of Brachypodium distachyon.</title>
        <authorList>
            <consortium name="The International Brachypodium Initiative"/>
            <person name="Lucas S."/>
            <person name="Harmon-Smith M."/>
            <person name="Lail K."/>
            <person name="Tice H."/>
            <person name="Grimwood J."/>
            <person name="Bruce D."/>
            <person name="Barry K."/>
            <person name="Shu S."/>
            <person name="Lindquist E."/>
            <person name="Wang M."/>
            <person name="Pitluck S."/>
            <person name="Vogel J.P."/>
            <person name="Garvin D.F."/>
            <person name="Mockler T.C."/>
            <person name="Schmutz J."/>
            <person name="Rokhsar D."/>
            <person name="Bevan M.W."/>
        </authorList>
    </citation>
    <scope>NUCLEOTIDE SEQUENCE</scope>
    <source>
        <strain evidence="2">Bd21</strain>
    </source>
</reference>
<dbReference type="EnsemblPlants" id="PNT75896">
    <property type="protein sequence ID" value="PNT75896"/>
    <property type="gene ID" value="BRADI_1g40846v3"/>
</dbReference>
<feature type="region of interest" description="Disordered" evidence="1">
    <location>
        <begin position="47"/>
        <end position="67"/>
    </location>
</feature>
<reference evidence="2 3" key="1">
    <citation type="journal article" date="2010" name="Nature">
        <title>Genome sequencing and analysis of the model grass Brachypodium distachyon.</title>
        <authorList>
            <consortium name="International Brachypodium Initiative"/>
        </authorList>
    </citation>
    <scope>NUCLEOTIDE SEQUENCE [LARGE SCALE GENOMIC DNA]</scope>
    <source>
        <strain evidence="2 3">Bd21</strain>
    </source>
</reference>
<sequence>MDFSSDLRGNEAGFRFAAARGEEGCRLVVEEAAAASSSSAVGCAAMAGSRGRGRGRPSHRQEVGERN</sequence>
<dbReference type="EMBL" id="CM000880">
    <property type="protein sequence ID" value="PNT75896.1"/>
    <property type="molecule type" value="Genomic_DNA"/>
</dbReference>
<dbReference type="AlphaFoldDB" id="A0A2K2DNP2"/>
<dbReference type="Proteomes" id="UP000008810">
    <property type="component" value="Chromosome 1"/>
</dbReference>
<protein>
    <submittedName>
        <fullName evidence="2 3">Uncharacterized protein</fullName>
    </submittedName>
</protein>
<evidence type="ECO:0000313" key="3">
    <source>
        <dbReference type="EnsemblPlants" id="PNT75896"/>
    </source>
</evidence>
<dbReference type="InParanoid" id="A0A2K2DNP2"/>
<evidence type="ECO:0000256" key="1">
    <source>
        <dbReference type="SAM" id="MobiDB-lite"/>
    </source>
</evidence>
<reference evidence="3" key="3">
    <citation type="submission" date="2018-08" db="UniProtKB">
        <authorList>
            <consortium name="EnsemblPlants"/>
        </authorList>
    </citation>
    <scope>IDENTIFICATION</scope>
    <source>
        <strain evidence="3">cv. Bd21</strain>
    </source>
</reference>
<accession>A0A2K2DNP2</accession>
<gene>
    <name evidence="2" type="ORF">BRADI_1g40846v3</name>
</gene>